<organism evidence="3 4">
    <name type="scientific">Cupriavidus necator</name>
    <name type="common">Alcaligenes eutrophus</name>
    <name type="synonym">Ralstonia eutropha</name>
    <dbReference type="NCBI Taxonomy" id="106590"/>
    <lineage>
        <taxon>Bacteria</taxon>
        <taxon>Pseudomonadati</taxon>
        <taxon>Pseudomonadota</taxon>
        <taxon>Betaproteobacteria</taxon>
        <taxon>Burkholderiales</taxon>
        <taxon>Burkholderiaceae</taxon>
        <taxon>Cupriavidus</taxon>
    </lineage>
</organism>
<protein>
    <submittedName>
        <fullName evidence="3">Glycosyl transferase</fullName>
    </submittedName>
</protein>
<dbReference type="PANTHER" id="PTHR45947:SF3">
    <property type="entry name" value="SULFOQUINOVOSYL TRANSFERASE SQD2"/>
    <property type="match status" value="1"/>
</dbReference>
<dbReference type="InterPro" id="IPR050194">
    <property type="entry name" value="Glycosyltransferase_grp1"/>
</dbReference>
<dbReference type="InterPro" id="IPR028098">
    <property type="entry name" value="Glyco_trans_4-like_N"/>
</dbReference>
<evidence type="ECO:0000259" key="1">
    <source>
        <dbReference type="Pfam" id="PF00534"/>
    </source>
</evidence>
<feature type="domain" description="Glycosyl transferase family 1" evidence="1">
    <location>
        <begin position="208"/>
        <end position="363"/>
    </location>
</feature>
<dbReference type="AlphaFoldDB" id="A0A1U9UUX8"/>
<keyword evidence="3" id="KW-0808">Transferase</keyword>
<feature type="domain" description="Glycosyltransferase subfamily 4-like N-terminal" evidence="2">
    <location>
        <begin position="23"/>
        <end position="182"/>
    </location>
</feature>
<evidence type="ECO:0000259" key="2">
    <source>
        <dbReference type="Pfam" id="PF13439"/>
    </source>
</evidence>
<evidence type="ECO:0000313" key="3">
    <source>
        <dbReference type="EMBL" id="AQV96496.1"/>
    </source>
</evidence>
<accession>A0A1U9UUX8</accession>
<dbReference type="InterPro" id="IPR001296">
    <property type="entry name" value="Glyco_trans_1"/>
</dbReference>
<proteinExistence type="predicted"/>
<sequence>MSAKTGQALRVLHVYRTYFPDPPGGLQEAIRQIALSCASLGVESRVFTLSPEPTPHAIRLPEARVVRSRSWGAPASCDLGGPAAFLHFRRLTEWADVVHFHFPWPFGDLLRRAGVRNRPSVMTYHSDIVRQRYFAKLYRPLMRHTLRAMDAVVATSPTYVKTSPVLSSMVSPERLHVIPLGISDYAGLENDPAEDAAILARLGVGGAADEPYFLALGVLRYYKGLHSLIQAATLTGARIVIAGSGPEMERLTAFAQSRQVSNVTFLGQVSEREKIALLRHARALVLASQLRSEAFGMVLVEAAMFSKPMICCEIGSGTSYINQHGVTGLVVPPESPADLAGAITRLHADAGLAATMGNAARQRYETLFSGPSLGRAYTELYQELARQPHGR</sequence>
<name>A0A1U9UUX8_CUPNE</name>
<dbReference type="PANTHER" id="PTHR45947">
    <property type="entry name" value="SULFOQUINOVOSYL TRANSFERASE SQD2"/>
    <property type="match status" value="1"/>
</dbReference>
<dbReference type="KEGG" id="cuh:BJN34_21750"/>
<gene>
    <name evidence="3" type="ORF">BJN34_21750</name>
</gene>
<dbReference type="EMBL" id="CP017758">
    <property type="protein sequence ID" value="AQV96496.1"/>
    <property type="molecule type" value="Genomic_DNA"/>
</dbReference>
<dbReference type="Gene3D" id="3.40.50.2000">
    <property type="entry name" value="Glycogen Phosphorylase B"/>
    <property type="match status" value="2"/>
</dbReference>
<dbReference type="RefSeq" id="WP_234825082.1">
    <property type="nucleotide sequence ID" value="NZ_CP017758.1"/>
</dbReference>
<dbReference type="SUPFAM" id="SSF53756">
    <property type="entry name" value="UDP-Glycosyltransferase/glycogen phosphorylase"/>
    <property type="match status" value="1"/>
</dbReference>
<dbReference type="Proteomes" id="UP000189627">
    <property type="component" value="Chromosome 2"/>
</dbReference>
<reference evidence="4" key="1">
    <citation type="submission" date="2017-02" db="EMBL/GenBank/DDBJ databases">
        <title>Complete genome sequence of Cupriavidus necator strain NH9, a 3-chlorobenzoate degrader.</title>
        <authorList>
            <person name="Moriuchi R."/>
            <person name="Dohra H."/>
            <person name="Ogawa N."/>
        </authorList>
    </citation>
    <scope>NUCLEOTIDE SEQUENCE [LARGE SCALE GENOMIC DNA]</scope>
    <source>
        <strain evidence="4">NH9</strain>
    </source>
</reference>
<dbReference type="Pfam" id="PF13439">
    <property type="entry name" value="Glyco_transf_4"/>
    <property type="match status" value="1"/>
</dbReference>
<dbReference type="GO" id="GO:0016757">
    <property type="term" value="F:glycosyltransferase activity"/>
    <property type="evidence" value="ECO:0007669"/>
    <property type="project" value="InterPro"/>
</dbReference>
<dbReference type="Pfam" id="PF00534">
    <property type="entry name" value="Glycos_transf_1"/>
    <property type="match status" value="1"/>
</dbReference>
<evidence type="ECO:0000313" key="4">
    <source>
        <dbReference type="Proteomes" id="UP000189627"/>
    </source>
</evidence>